<feature type="transmembrane region" description="Helical" evidence="1">
    <location>
        <begin position="72"/>
        <end position="91"/>
    </location>
</feature>
<evidence type="ECO:0000256" key="1">
    <source>
        <dbReference type="SAM" id="Phobius"/>
    </source>
</evidence>
<keyword evidence="1" id="KW-1133">Transmembrane helix</keyword>
<feature type="transmembrane region" description="Helical" evidence="1">
    <location>
        <begin position="36"/>
        <end position="66"/>
    </location>
</feature>
<accession>A0A0G0LAZ9</accession>
<sequence>MWVFYTTLVLVTLLTGYFFVFPLYKKRPVLIKKGEFIIYSLSLVTVLFPFLGIWTFIIAIAVMLLLYFLNPWFVYGVTSAMFFEALEKAALATRAPIEKLDNKYKIDGSMEIRLFNLTEKTSLVSFKKTSDSKRAKLTVVVFKKFIQNYFI</sequence>
<proteinExistence type="predicted"/>
<evidence type="ECO:0000313" key="2">
    <source>
        <dbReference type="EMBL" id="KKQ88157.1"/>
    </source>
</evidence>
<reference evidence="2 3" key="1">
    <citation type="journal article" date="2015" name="Nature">
        <title>rRNA introns, odd ribosomes, and small enigmatic genomes across a large radiation of phyla.</title>
        <authorList>
            <person name="Brown C.T."/>
            <person name="Hug L.A."/>
            <person name="Thomas B.C."/>
            <person name="Sharon I."/>
            <person name="Castelle C.J."/>
            <person name="Singh A."/>
            <person name="Wilkins M.J."/>
            <person name="Williams K.H."/>
            <person name="Banfield J.F."/>
        </authorList>
    </citation>
    <scope>NUCLEOTIDE SEQUENCE [LARGE SCALE GENOMIC DNA]</scope>
</reference>
<gene>
    <name evidence="2" type="ORF">UT12_C0026G0004</name>
</gene>
<keyword evidence="1" id="KW-0812">Transmembrane</keyword>
<feature type="transmembrane region" description="Helical" evidence="1">
    <location>
        <begin position="6"/>
        <end position="24"/>
    </location>
</feature>
<evidence type="ECO:0000313" key="3">
    <source>
        <dbReference type="Proteomes" id="UP000034893"/>
    </source>
</evidence>
<comment type="caution">
    <text evidence="2">The sequence shown here is derived from an EMBL/GenBank/DDBJ whole genome shotgun (WGS) entry which is preliminary data.</text>
</comment>
<organism evidence="2 3">
    <name type="scientific">Candidatus Curtissbacteria bacterium GW2011_GWC2_38_9</name>
    <dbReference type="NCBI Taxonomy" id="1618414"/>
    <lineage>
        <taxon>Bacteria</taxon>
        <taxon>Candidatus Curtissiibacteriota</taxon>
    </lineage>
</organism>
<protein>
    <submittedName>
        <fullName evidence="2">Uncharacterized protein</fullName>
    </submittedName>
</protein>
<keyword evidence="1" id="KW-0472">Membrane</keyword>
<dbReference type="Proteomes" id="UP000034893">
    <property type="component" value="Unassembled WGS sequence"/>
</dbReference>
<dbReference type="AlphaFoldDB" id="A0A0G0LAZ9"/>
<name>A0A0G0LAZ9_9BACT</name>
<dbReference type="EMBL" id="LBVP01000026">
    <property type="protein sequence ID" value="KKQ88157.1"/>
    <property type="molecule type" value="Genomic_DNA"/>
</dbReference>